<dbReference type="EMBL" id="MHUL01000042">
    <property type="protein sequence ID" value="OHA76053.1"/>
    <property type="molecule type" value="Genomic_DNA"/>
</dbReference>
<evidence type="ECO:0000259" key="2">
    <source>
        <dbReference type="Pfam" id="PF10412"/>
    </source>
</evidence>
<feature type="region of interest" description="Disordered" evidence="1">
    <location>
        <begin position="478"/>
        <end position="503"/>
    </location>
</feature>
<dbReference type="Pfam" id="PF10412">
    <property type="entry name" value="TrwB_AAD_bind"/>
    <property type="match status" value="1"/>
</dbReference>
<feature type="compositionally biased region" description="Basic and acidic residues" evidence="1">
    <location>
        <begin position="481"/>
        <end position="495"/>
    </location>
</feature>
<dbReference type="Pfam" id="PF23477">
    <property type="entry name" value="zf_Tbcl_2"/>
    <property type="match status" value="1"/>
</dbReference>
<sequence>MEEINFFGETNFRNMRRKFGIKVDDRRRHFYVIGKTGMGKTEMLKNMAVQDIKLGHGIGFVDPHGEAVEELLDFVPEARVKDVVYFNPADTEHPIAFNVMEQVDPDKRHMVASGLMSVFKKIWPDVWSARMEYILNNVVLALLEYPDSTLLGINRMLADPEYRQKVVDYVKDPVVKTFWLQEYARYTQRYEVEATAAVQNKVGQLTSNPLIRNIVGQTRSSIDMRKVMDEKKILLVNISKGRIGEDTSRLIGGLLITKLQLAAMSRVDIPEEEREDFFLYIDEFQHFATESFVNILSEARKYRLSLILSHQYIAQLGVGTEAKVRDAVFGNVGTIVSFRIGAEDAEALEKEFFPEFTAIDFMNLGKYTIYVKLMIEGVASRPFSANTLPPPSPLERSWRQEVIQFSREQYASAASKVEQGIMEWTGVGAMGAMPVALASVQPQVLYDARCSKCGKDTKVVFPPDGKRPVYCKSCRKKLKRKGESDRPRTPEEQGVKKKRDTQGLKQVLQEALRKVNQGSPALNLKEELGGKEGVLKPGETVRFDQ</sequence>
<evidence type="ECO:0000259" key="3">
    <source>
        <dbReference type="Pfam" id="PF23477"/>
    </source>
</evidence>
<reference evidence="4 5" key="1">
    <citation type="journal article" date="2016" name="Nat. Commun.">
        <title>Thousands of microbial genomes shed light on interconnected biogeochemical processes in an aquifer system.</title>
        <authorList>
            <person name="Anantharaman K."/>
            <person name="Brown C.T."/>
            <person name="Hug L.A."/>
            <person name="Sharon I."/>
            <person name="Castelle C.J."/>
            <person name="Probst A.J."/>
            <person name="Thomas B.C."/>
            <person name="Singh A."/>
            <person name="Wilkins M.J."/>
            <person name="Karaoz U."/>
            <person name="Brodie E.L."/>
            <person name="Williams K.H."/>
            <person name="Hubbard S.S."/>
            <person name="Banfield J.F."/>
        </authorList>
    </citation>
    <scope>NUCLEOTIDE SEQUENCE [LARGE SCALE GENOMIC DNA]</scope>
</reference>
<dbReference type="Gene3D" id="3.40.50.300">
    <property type="entry name" value="P-loop containing nucleotide triphosphate hydrolases"/>
    <property type="match status" value="2"/>
</dbReference>
<dbReference type="InterPro" id="IPR027417">
    <property type="entry name" value="P-loop_NTPase"/>
</dbReference>
<dbReference type="Proteomes" id="UP000178222">
    <property type="component" value="Unassembled WGS sequence"/>
</dbReference>
<gene>
    <name evidence="4" type="ORF">A3J30_03800</name>
</gene>
<protein>
    <submittedName>
        <fullName evidence="4">Uncharacterized protein</fullName>
    </submittedName>
</protein>
<dbReference type="PANTHER" id="PTHR30121:SF11">
    <property type="entry name" value="AAA+ ATPASE DOMAIN-CONTAINING PROTEIN"/>
    <property type="match status" value="1"/>
</dbReference>
<evidence type="ECO:0000256" key="1">
    <source>
        <dbReference type="SAM" id="MobiDB-lite"/>
    </source>
</evidence>
<dbReference type="InterPro" id="IPR019476">
    <property type="entry name" value="T4SS_TraD_DNA-bd"/>
</dbReference>
<name>A0A1G2RT88_9BACT</name>
<dbReference type="PANTHER" id="PTHR30121">
    <property type="entry name" value="UNCHARACTERIZED PROTEIN YJGR-RELATED"/>
    <property type="match status" value="1"/>
</dbReference>
<dbReference type="NCBIfam" id="TIGR04272">
    <property type="entry name" value="cxxc_cxxc_Mbark"/>
    <property type="match status" value="1"/>
</dbReference>
<dbReference type="InterPro" id="IPR051162">
    <property type="entry name" value="T4SS_component"/>
</dbReference>
<comment type="caution">
    <text evidence="4">The sequence shown here is derived from an EMBL/GenBank/DDBJ whole genome shotgun (WGS) entry which is preliminary data.</text>
</comment>
<dbReference type="AlphaFoldDB" id="A0A1G2RT88"/>
<proteinExistence type="predicted"/>
<evidence type="ECO:0000313" key="5">
    <source>
        <dbReference type="Proteomes" id="UP000178222"/>
    </source>
</evidence>
<accession>A0A1G2RT88</accession>
<evidence type="ECO:0000313" key="4">
    <source>
        <dbReference type="EMBL" id="OHA76053.1"/>
    </source>
</evidence>
<feature type="domain" description="CxxC-x17-CxxC" evidence="3">
    <location>
        <begin position="445"/>
        <end position="477"/>
    </location>
</feature>
<dbReference type="InterPro" id="IPR026363">
    <property type="entry name" value="CxxC-x17-CxxC_dom"/>
</dbReference>
<organism evidence="4 5">
    <name type="scientific">Candidatus Wildermuthbacteria bacterium RIFCSPLOWO2_02_FULL_47_9c</name>
    <dbReference type="NCBI Taxonomy" id="1802466"/>
    <lineage>
        <taxon>Bacteria</taxon>
        <taxon>Candidatus Wildermuthiibacteriota</taxon>
    </lineage>
</organism>
<dbReference type="SUPFAM" id="SSF52540">
    <property type="entry name" value="P-loop containing nucleoside triphosphate hydrolases"/>
    <property type="match status" value="1"/>
</dbReference>
<feature type="domain" description="Type IV secretion system coupling protein TraD DNA-binding" evidence="2">
    <location>
        <begin position="23"/>
        <end position="340"/>
    </location>
</feature>